<dbReference type="AlphaFoldDB" id="A0AAW1U5V9"/>
<evidence type="ECO:0000256" key="2">
    <source>
        <dbReference type="SAM" id="MobiDB-lite"/>
    </source>
</evidence>
<dbReference type="InterPro" id="IPR050309">
    <property type="entry name" value="Type-B_Carboxylest/Lipase"/>
</dbReference>
<feature type="region of interest" description="Disordered" evidence="2">
    <location>
        <begin position="1"/>
        <end position="22"/>
    </location>
</feature>
<keyword evidence="1" id="KW-0325">Glycoprotein</keyword>
<name>A0AAW1U5V9_9CUCU</name>
<evidence type="ECO:0000259" key="3">
    <source>
        <dbReference type="Pfam" id="PF00135"/>
    </source>
</evidence>
<dbReference type="InterPro" id="IPR002018">
    <property type="entry name" value="CarbesteraseB"/>
</dbReference>
<proteinExistence type="predicted"/>
<dbReference type="InterPro" id="IPR029058">
    <property type="entry name" value="AB_hydrolase_fold"/>
</dbReference>
<keyword evidence="5" id="KW-1185">Reference proteome</keyword>
<gene>
    <name evidence="4" type="ORF">WA026_005564</name>
</gene>
<dbReference type="PANTHER" id="PTHR11559">
    <property type="entry name" value="CARBOXYLESTERASE"/>
    <property type="match status" value="1"/>
</dbReference>
<evidence type="ECO:0000313" key="5">
    <source>
        <dbReference type="Proteomes" id="UP001431783"/>
    </source>
</evidence>
<reference evidence="4 5" key="1">
    <citation type="submission" date="2023-03" db="EMBL/GenBank/DDBJ databases">
        <title>Genome insight into feeding habits of ladybird beetles.</title>
        <authorList>
            <person name="Li H.-S."/>
            <person name="Huang Y.-H."/>
            <person name="Pang H."/>
        </authorList>
    </citation>
    <scope>NUCLEOTIDE SEQUENCE [LARGE SCALE GENOMIC DNA]</scope>
    <source>
        <strain evidence="4">SYSU_2023b</strain>
        <tissue evidence="4">Whole body</tissue>
    </source>
</reference>
<sequence length="468" mass="53528">MRSSLYHSLNHQLEPSDSRTQSQSTTGLAFWKRRKCRKCARNHFLSDDDMSEDCLFLNIFMPSARTTELLPVIFWIHGGFFVSGSGKISNNRPDLLINEGVILVSINYRLGIFGYLSAEDDILPGAVNVGLLLQTPLAKGLFSAAILESGNSLNLWARSKNSKSLTKQVASVLKIEYNNTQELVDELQKIKWTDLNLISFTDFIVDAVLENPSNGFALGPTTETGPNSVVNENIHEKLRTGDFNRVPVLTGFNSGEANLVIVFYDYARFYFWTFDWLPKKLVPVDMNADSQLLNIIGKEVQNFYFGLNSITASKQLFINFLNDNEFVRPANEFVRVLSKHTDTYFYRFSYVGQLPNVEKVQRELPGAVHTEELKYLFHSPSENPASASDLVTRQRMVKLWTNFAKYHNPTPTFDPLFQNIKWKPVNGDEINFLNIDTDLQMLTNPSERNMTFWKTIYDNYGYPPYDTY</sequence>
<feature type="domain" description="Carboxylesterase type B" evidence="3">
    <location>
        <begin position="125"/>
        <end position="453"/>
    </location>
</feature>
<organism evidence="4 5">
    <name type="scientific">Henosepilachna vigintioctopunctata</name>
    <dbReference type="NCBI Taxonomy" id="420089"/>
    <lineage>
        <taxon>Eukaryota</taxon>
        <taxon>Metazoa</taxon>
        <taxon>Ecdysozoa</taxon>
        <taxon>Arthropoda</taxon>
        <taxon>Hexapoda</taxon>
        <taxon>Insecta</taxon>
        <taxon>Pterygota</taxon>
        <taxon>Neoptera</taxon>
        <taxon>Endopterygota</taxon>
        <taxon>Coleoptera</taxon>
        <taxon>Polyphaga</taxon>
        <taxon>Cucujiformia</taxon>
        <taxon>Coccinelloidea</taxon>
        <taxon>Coccinellidae</taxon>
        <taxon>Epilachninae</taxon>
        <taxon>Epilachnini</taxon>
        <taxon>Henosepilachna</taxon>
    </lineage>
</organism>
<accession>A0AAW1U5V9</accession>
<dbReference type="Gene3D" id="3.40.50.1820">
    <property type="entry name" value="alpha/beta hydrolase"/>
    <property type="match status" value="2"/>
</dbReference>
<evidence type="ECO:0000313" key="4">
    <source>
        <dbReference type="EMBL" id="KAK9874754.1"/>
    </source>
</evidence>
<dbReference type="PROSITE" id="PS00941">
    <property type="entry name" value="CARBOXYLESTERASE_B_2"/>
    <property type="match status" value="1"/>
</dbReference>
<dbReference type="EMBL" id="JARQZJ010000032">
    <property type="protein sequence ID" value="KAK9874754.1"/>
    <property type="molecule type" value="Genomic_DNA"/>
</dbReference>
<dbReference type="Proteomes" id="UP001431783">
    <property type="component" value="Unassembled WGS sequence"/>
</dbReference>
<comment type="caution">
    <text evidence="4">The sequence shown here is derived from an EMBL/GenBank/DDBJ whole genome shotgun (WGS) entry which is preliminary data.</text>
</comment>
<dbReference type="InterPro" id="IPR019819">
    <property type="entry name" value="Carboxylesterase_B_CS"/>
</dbReference>
<protein>
    <recommendedName>
        <fullName evidence="3">Carboxylesterase type B domain-containing protein</fullName>
    </recommendedName>
</protein>
<evidence type="ECO:0000256" key="1">
    <source>
        <dbReference type="ARBA" id="ARBA00023180"/>
    </source>
</evidence>
<dbReference type="SUPFAM" id="SSF53474">
    <property type="entry name" value="alpha/beta-Hydrolases"/>
    <property type="match status" value="1"/>
</dbReference>
<dbReference type="Pfam" id="PF00135">
    <property type="entry name" value="COesterase"/>
    <property type="match status" value="1"/>
</dbReference>